<dbReference type="Proteomes" id="UP000215914">
    <property type="component" value="Unassembled WGS sequence"/>
</dbReference>
<evidence type="ECO:0000313" key="1">
    <source>
        <dbReference type="EMBL" id="KAF5802835.1"/>
    </source>
</evidence>
<comment type="caution">
    <text evidence="1">The sequence shown here is derived from an EMBL/GenBank/DDBJ whole genome shotgun (WGS) entry which is preliminary data.</text>
</comment>
<reference evidence="1" key="1">
    <citation type="journal article" date="2017" name="Nature">
        <title>The sunflower genome provides insights into oil metabolism, flowering and Asterid evolution.</title>
        <authorList>
            <person name="Badouin H."/>
            <person name="Gouzy J."/>
            <person name="Grassa C.J."/>
            <person name="Murat F."/>
            <person name="Staton S.E."/>
            <person name="Cottret L."/>
            <person name="Lelandais-Briere C."/>
            <person name="Owens G.L."/>
            <person name="Carrere S."/>
            <person name="Mayjonade B."/>
            <person name="Legrand L."/>
            <person name="Gill N."/>
            <person name="Kane N.C."/>
            <person name="Bowers J.E."/>
            <person name="Hubner S."/>
            <person name="Bellec A."/>
            <person name="Berard A."/>
            <person name="Berges H."/>
            <person name="Blanchet N."/>
            <person name="Boniface M.C."/>
            <person name="Brunel D."/>
            <person name="Catrice O."/>
            <person name="Chaidir N."/>
            <person name="Claudel C."/>
            <person name="Donnadieu C."/>
            <person name="Faraut T."/>
            <person name="Fievet G."/>
            <person name="Helmstetter N."/>
            <person name="King M."/>
            <person name="Knapp S.J."/>
            <person name="Lai Z."/>
            <person name="Le Paslier M.C."/>
            <person name="Lippi Y."/>
            <person name="Lorenzon L."/>
            <person name="Mandel J.R."/>
            <person name="Marage G."/>
            <person name="Marchand G."/>
            <person name="Marquand E."/>
            <person name="Bret-Mestries E."/>
            <person name="Morien E."/>
            <person name="Nambeesan S."/>
            <person name="Nguyen T."/>
            <person name="Pegot-Espagnet P."/>
            <person name="Pouilly N."/>
            <person name="Raftis F."/>
            <person name="Sallet E."/>
            <person name="Schiex T."/>
            <person name="Thomas J."/>
            <person name="Vandecasteele C."/>
            <person name="Vares D."/>
            <person name="Vear F."/>
            <person name="Vautrin S."/>
            <person name="Crespi M."/>
            <person name="Mangin B."/>
            <person name="Burke J.M."/>
            <person name="Salse J."/>
            <person name="Munos S."/>
            <person name="Vincourt P."/>
            <person name="Rieseberg L.H."/>
            <person name="Langlade N.B."/>
        </authorList>
    </citation>
    <scope>NUCLEOTIDE SEQUENCE</scope>
    <source>
        <tissue evidence="1">Leaves</tissue>
    </source>
</reference>
<reference evidence="1" key="2">
    <citation type="submission" date="2020-06" db="EMBL/GenBank/DDBJ databases">
        <title>Helianthus annuus Genome sequencing and assembly Release 2.</title>
        <authorList>
            <person name="Gouzy J."/>
            <person name="Langlade N."/>
            <person name="Munos S."/>
        </authorList>
    </citation>
    <scope>NUCLEOTIDE SEQUENCE</scope>
    <source>
        <tissue evidence="1">Leaves</tissue>
    </source>
</reference>
<organism evidence="1 2">
    <name type="scientific">Helianthus annuus</name>
    <name type="common">Common sunflower</name>
    <dbReference type="NCBI Taxonomy" id="4232"/>
    <lineage>
        <taxon>Eukaryota</taxon>
        <taxon>Viridiplantae</taxon>
        <taxon>Streptophyta</taxon>
        <taxon>Embryophyta</taxon>
        <taxon>Tracheophyta</taxon>
        <taxon>Spermatophyta</taxon>
        <taxon>Magnoliopsida</taxon>
        <taxon>eudicotyledons</taxon>
        <taxon>Gunneridae</taxon>
        <taxon>Pentapetalae</taxon>
        <taxon>asterids</taxon>
        <taxon>campanulids</taxon>
        <taxon>Asterales</taxon>
        <taxon>Asteraceae</taxon>
        <taxon>Asteroideae</taxon>
        <taxon>Heliantheae alliance</taxon>
        <taxon>Heliantheae</taxon>
        <taxon>Helianthus</taxon>
    </lineage>
</organism>
<gene>
    <name evidence="1" type="ORF">HanXRQr2_Chr06g0264231</name>
</gene>
<proteinExistence type="predicted"/>
<protein>
    <submittedName>
        <fullName evidence="1">Uncharacterized protein</fullName>
    </submittedName>
</protein>
<dbReference type="EMBL" id="MNCJ02000321">
    <property type="protein sequence ID" value="KAF5802835.1"/>
    <property type="molecule type" value="Genomic_DNA"/>
</dbReference>
<keyword evidence="2" id="KW-1185">Reference proteome</keyword>
<dbReference type="Gramene" id="mRNA:HanXRQr2_Chr06g0264231">
    <property type="protein sequence ID" value="CDS:HanXRQr2_Chr06g0264231.1"/>
    <property type="gene ID" value="HanXRQr2_Chr06g0264231"/>
</dbReference>
<evidence type="ECO:0000313" key="2">
    <source>
        <dbReference type="Proteomes" id="UP000215914"/>
    </source>
</evidence>
<dbReference type="AlphaFoldDB" id="A0A9K3NKC6"/>
<sequence length="69" mass="7730">MLASVEVVAVVTDVMSVGCECFHPIFCLARWPSLHSVNDACHESHFFFMGPGCHSGFVGWEDQWVSRWG</sequence>
<accession>A0A9K3NKC6</accession>
<name>A0A9K3NKC6_HELAN</name>